<dbReference type="PANTHER" id="PTHR43689">
    <property type="entry name" value="HYDROLASE"/>
    <property type="match status" value="1"/>
</dbReference>
<dbReference type="RefSeq" id="WP_354600204.1">
    <property type="nucleotide sequence ID" value="NZ_JBEWZI010000005.1"/>
</dbReference>
<organism evidence="2 3">
    <name type="scientific">Uliginosibacterium flavum</name>
    <dbReference type="NCBI Taxonomy" id="1396831"/>
    <lineage>
        <taxon>Bacteria</taxon>
        <taxon>Pseudomonadati</taxon>
        <taxon>Pseudomonadota</taxon>
        <taxon>Betaproteobacteria</taxon>
        <taxon>Rhodocyclales</taxon>
        <taxon>Zoogloeaceae</taxon>
        <taxon>Uliginosibacterium</taxon>
    </lineage>
</organism>
<dbReference type="InterPro" id="IPR029058">
    <property type="entry name" value="AB_hydrolase_fold"/>
</dbReference>
<keyword evidence="3" id="KW-1185">Reference proteome</keyword>
<dbReference type="PANTHER" id="PTHR43689:SF8">
    <property type="entry name" value="ALPHA_BETA-HYDROLASES SUPERFAMILY PROTEIN"/>
    <property type="match status" value="1"/>
</dbReference>
<keyword evidence="2" id="KW-0378">Hydrolase</keyword>
<evidence type="ECO:0000259" key="1">
    <source>
        <dbReference type="Pfam" id="PF00561"/>
    </source>
</evidence>
<evidence type="ECO:0000313" key="2">
    <source>
        <dbReference type="EMBL" id="MET7013741.1"/>
    </source>
</evidence>
<reference evidence="2 3" key="1">
    <citation type="submission" date="2024-07" db="EMBL/GenBank/DDBJ databases">
        <title>Uliginosibacterium flavum JJ3220;KACC:17644.</title>
        <authorList>
            <person name="Kim M.K."/>
        </authorList>
    </citation>
    <scope>NUCLEOTIDE SEQUENCE [LARGE SCALE GENOMIC DNA]</scope>
    <source>
        <strain evidence="2 3">KACC:17644</strain>
    </source>
</reference>
<accession>A0ABV2TIK1</accession>
<name>A0ABV2TIK1_9RHOO</name>
<feature type="domain" description="AB hydrolase-1" evidence="1">
    <location>
        <begin position="42"/>
        <end position="221"/>
    </location>
</feature>
<comment type="caution">
    <text evidence="2">The sequence shown here is derived from an EMBL/GenBank/DDBJ whole genome shotgun (WGS) entry which is preliminary data.</text>
</comment>
<dbReference type="Pfam" id="PF00561">
    <property type="entry name" value="Abhydrolase_1"/>
    <property type="match status" value="1"/>
</dbReference>
<evidence type="ECO:0000313" key="3">
    <source>
        <dbReference type="Proteomes" id="UP001549691"/>
    </source>
</evidence>
<dbReference type="InterPro" id="IPR000073">
    <property type="entry name" value="AB_hydrolase_1"/>
</dbReference>
<proteinExistence type="predicted"/>
<dbReference type="PRINTS" id="PR00111">
    <property type="entry name" value="ABHYDROLASE"/>
</dbReference>
<dbReference type="SUPFAM" id="SSF53474">
    <property type="entry name" value="alpha/beta-Hydrolases"/>
    <property type="match status" value="1"/>
</dbReference>
<protein>
    <submittedName>
        <fullName evidence="2">Alpha/beta fold hydrolase</fullName>
    </submittedName>
</protein>
<gene>
    <name evidence="2" type="ORF">ABXR19_06045</name>
</gene>
<dbReference type="EMBL" id="JBEWZI010000005">
    <property type="protein sequence ID" value="MET7013741.1"/>
    <property type="molecule type" value="Genomic_DNA"/>
</dbReference>
<sequence length="237" mass="25463">MNQTLVLLHGWGYTPKIWDGLRAELSNFELCTPLLLPPCANLATWADELTASLPDDAILIGWSLGAMLAMNLAARHPAKVRGLFLIGASPCFVAHEAWAHGLEANTVTAFRAGFRRNPARTQQRFVALQVLGDSQRHALAPLLENALADPAEHATALEAGLQILAEADLRSLELPPGLPVLLLHGRQDALMPVAAAEYLQSHHAGARLHIIEDAGHAPLLSQPAALARHIQAFSDAL</sequence>
<dbReference type="Proteomes" id="UP001549691">
    <property type="component" value="Unassembled WGS sequence"/>
</dbReference>
<dbReference type="GO" id="GO:0016787">
    <property type="term" value="F:hydrolase activity"/>
    <property type="evidence" value="ECO:0007669"/>
    <property type="project" value="UniProtKB-KW"/>
</dbReference>
<dbReference type="Gene3D" id="3.40.50.1820">
    <property type="entry name" value="alpha/beta hydrolase"/>
    <property type="match status" value="1"/>
</dbReference>